<accession>A0ABX1R6V5</accession>
<evidence type="ECO:0000313" key="2">
    <source>
        <dbReference type="Proteomes" id="UP001296706"/>
    </source>
</evidence>
<dbReference type="InterPro" id="IPR008773">
    <property type="entry name" value="PhnI"/>
</dbReference>
<dbReference type="EMBL" id="JAAXKY010000001">
    <property type="protein sequence ID" value="NMH75624.1"/>
    <property type="molecule type" value="Genomic_DNA"/>
</dbReference>
<gene>
    <name evidence="1" type="ORF">HF577_00570</name>
</gene>
<evidence type="ECO:0000313" key="1">
    <source>
        <dbReference type="EMBL" id="NMH75624.1"/>
    </source>
</evidence>
<reference evidence="1 2" key="1">
    <citation type="submission" date="2020-04" db="EMBL/GenBank/DDBJ databases">
        <authorList>
            <person name="Klaysubun C."/>
            <person name="Duangmal K."/>
            <person name="Lipun K."/>
        </authorList>
    </citation>
    <scope>NUCLEOTIDE SEQUENCE [LARGE SCALE GENOMIC DNA]</scope>
    <source>
        <strain evidence="1 2">JCM 11839</strain>
    </source>
</reference>
<dbReference type="Proteomes" id="UP001296706">
    <property type="component" value="Unassembled WGS sequence"/>
</dbReference>
<organism evidence="1 2">
    <name type="scientific">Pseudonocardia xinjiangensis</name>
    <dbReference type="NCBI Taxonomy" id="75289"/>
    <lineage>
        <taxon>Bacteria</taxon>
        <taxon>Bacillati</taxon>
        <taxon>Actinomycetota</taxon>
        <taxon>Actinomycetes</taxon>
        <taxon>Pseudonocardiales</taxon>
        <taxon>Pseudonocardiaceae</taxon>
        <taxon>Pseudonocardia</taxon>
    </lineage>
</organism>
<dbReference type="GO" id="GO:0016829">
    <property type="term" value="F:lyase activity"/>
    <property type="evidence" value="ECO:0007669"/>
    <property type="project" value="UniProtKB-KW"/>
</dbReference>
<keyword evidence="2" id="KW-1185">Reference proteome</keyword>
<proteinExistence type="predicted"/>
<name>A0ABX1R6V5_9PSEU</name>
<dbReference type="PIRSF" id="PIRSF007313">
    <property type="entry name" value="PhnI"/>
    <property type="match status" value="1"/>
</dbReference>
<dbReference type="Pfam" id="PF05861">
    <property type="entry name" value="PhnI"/>
    <property type="match status" value="1"/>
</dbReference>
<protein>
    <submittedName>
        <fullName evidence="1">Carbon-phosphorus lyase complex subunit PhnI</fullName>
    </submittedName>
</protein>
<dbReference type="RefSeq" id="WP_169393694.1">
    <property type="nucleotide sequence ID" value="NZ_BAAAJH010000016.1"/>
</dbReference>
<keyword evidence="1" id="KW-0456">Lyase</keyword>
<comment type="caution">
    <text evidence="1">The sequence shown here is derived from an EMBL/GenBank/DDBJ whole genome shotgun (WGS) entry which is preliminary data.</text>
</comment>
<sequence>MYVAVKGGERAIANAHALLAEQGRGHPHLPVVDPAQVEGQFGVLVSRVMTEGSLYDPELAARALLQAQGDVLEAVTLVRSYRTTLPRFGYTCAIDTSGLAPQRRISATFKDLPGGQQLGATFDYTHRLFSAAGAATPDRRVSDGVDGEDQAMPRVADLLGAGALIEPDAHPDQDATQPGDLTREPPVFPMSRAERLQALARGDEGFLLGLAYSSQRGFGNTHPFAGEVRVGEVEVEFDAPELGFGVPLGRIEITECQMVNQFTGSAETPAQFTRGYGLAFGRSERKVMSMSIVDRALRSAEFDERVVSPVQDEEFVISHSDNVQATGFVEHLKLPHYVDFQAELMLVRRLNEEFKESRA</sequence>